<dbReference type="InterPro" id="IPR043502">
    <property type="entry name" value="DNA/RNA_pol_sf"/>
</dbReference>
<dbReference type="CDD" id="cd01644">
    <property type="entry name" value="RT_pepA17"/>
    <property type="match status" value="1"/>
</dbReference>
<evidence type="ECO:0000259" key="1">
    <source>
        <dbReference type="Pfam" id="PF00078"/>
    </source>
</evidence>
<dbReference type="InterPro" id="IPR008042">
    <property type="entry name" value="Retrotrans_Pao"/>
</dbReference>
<organism evidence="2 3">
    <name type="scientific">Cimex lectularius</name>
    <name type="common">Bed bug</name>
    <name type="synonym">Acanthia lectularia</name>
    <dbReference type="NCBI Taxonomy" id="79782"/>
    <lineage>
        <taxon>Eukaryota</taxon>
        <taxon>Metazoa</taxon>
        <taxon>Ecdysozoa</taxon>
        <taxon>Arthropoda</taxon>
        <taxon>Hexapoda</taxon>
        <taxon>Insecta</taxon>
        <taxon>Pterygota</taxon>
        <taxon>Neoptera</taxon>
        <taxon>Paraneoptera</taxon>
        <taxon>Hemiptera</taxon>
        <taxon>Heteroptera</taxon>
        <taxon>Panheteroptera</taxon>
        <taxon>Cimicomorpha</taxon>
        <taxon>Cimicidae</taxon>
        <taxon>Cimex</taxon>
    </lineage>
</organism>
<keyword evidence="3" id="KW-1185">Reference proteome</keyword>
<dbReference type="InterPro" id="IPR000477">
    <property type="entry name" value="RT_dom"/>
</dbReference>
<dbReference type="SUPFAM" id="SSF56672">
    <property type="entry name" value="DNA/RNA polymerases"/>
    <property type="match status" value="1"/>
</dbReference>
<dbReference type="Pfam" id="PF00078">
    <property type="entry name" value="RVT_1"/>
    <property type="match status" value="1"/>
</dbReference>
<feature type="domain" description="Reverse transcriptase" evidence="1">
    <location>
        <begin position="98"/>
        <end position="223"/>
    </location>
</feature>
<protein>
    <recommendedName>
        <fullName evidence="1">Reverse transcriptase domain-containing protein</fullName>
    </recommendedName>
</protein>
<sequence length="351" mass="40973">MAMKRFFLLEKKLDKNKDLNAAYIDFMEEHVKLKHMEVVKEPYVTDVPTYYMPHHCVHNIHSSTTKYRVVFDASVKTTSGLSLNDALMTGPVIQQDLVSIILRFRSYKYVITADITKMYRQIKISEEDKSLHRIFWRKSPNQPLIEYQLNTVTYGTAPASFLATRCLQQAAREQEDKYASAVRSILQDFYMDDYLTGCNDFENLKLIQEEVIKILEGAQFSLHQWCANELALLDKIPTTKTETKFIPNEEDISIKTLGIWWNPEQDYFTFSIFLPPEQKPTKRSILSDTAKVFDPLGLVGPVIVKFKMFLQVLWSLKTEWDEALSTSQLMEWTSFRKDLKFLETLHIPRPV</sequence>
<dbReference type="PANTHER" id="PTHR47331">
    <property type="entry name" value="PHD-TYPE DOMAIN-CONTAINING PROTEIN"/>
    <property type="match status" value="1"/>
</dbReference>
<dbReference type="KEGG" id="clec:106673338"/>
<accession>A0A8I6SBA6</accession>
<dbReference type="PANTHER" id="PTHR47331:SF1">
    <property type="entry name" value="GAG-LIKE PROTEIN"/>
    <property type="match status" value="1"/>
</dbReference>
<dbReference type="AlphaFoldDB" id="A0A8I6SBA6"/>
<evidence type="ECO:0000313" key="2">
    <source>
        <dbReference type="EnsemblMetazoa" id="XP_014260909.1"/>
    </source>
</evidence>
<dbReference type="GeneID" id="106673338"/>
<dbReference type="Gene3D" id="3.10.10.10">
    <property type="entry name" value="HIV Type 1 Reverse Transcriptase, subunit A, domain 1"/>
    <property type="match status" value="1"/>
</dbReference>
<proteinExistence type="predicted"/>
<name>A0A8I6SBA6_CIMLE</name>
<dbReference type="Gene3D" id="3.30.70.270">
    <property type="match status" value="1"/>
</dbReference>
<evidence type="ECO:0000313" key="3">
    <source>
        <dbReference type="Proteomes" id="UP000494040"/>
    </source>
</evidence>
<dbReference type="RefSeq" id="XP_014260909.1">
    <property type="nucleotide sequence ID" value="XM_014405423.1"/>
</dbReference>
<reference evidence="2" key="1">
    <citation type="submission" date="2022-01" db="UniProtKB">
        <authorList>
            <consortium name="EnsemblMetazoa"/>
        </authorList>
    </citation>
    <scope>IDENTIFICATION</scope>
</reference>
<dbReference type="OMA" id="RIFWRKS"/>
<dbReference type="Proteomes" id="UP000494040">
    <property type="component" value="Unassembled WGS sequence"/>
</dbReference>
<dbReference type="EnsemblMetazoa" id="XM_014405423.1">
    <property type="protein sequence ID" value="XP_014260909.1"/>
    <property type="gene ID" value="LOC106673338"/>
</dbReference>
<dbReference type="Pfam" id="PF05380">
    <property type="entry name" value="Peptidase_A17"/>
    <property type="match status" value="1"/>
</dbReference>
<dbReference type="InterPro" id="IPR043128">
    <property type="entry name" value="Rev_trsase/Diguanyl_cyclase"/>
</dbReference>
<dbReference type="OrthoDB" id="6626266at2759"/>
<dbReference type="GO" id="GO:0071897">
    <property type="term" value="P:DNA biosynthetic process"/>
    <property type="evidence" value="ECO:0007669"/>
    <property type="project" value="UniProtKB-ARBA"/>
</dbReference>